<protein>
    <submittedName>
        <fullName evidence="1">Uncharacterized protein</fullName>
    </submittedName>
</protein>
<organism evidence="1">
    <name type="scientific">hydrothermal vent metagenome</name>
    <dbReference type="NCBI Taxonomy" id="652676"/>
    <lineage>
        <taxon>unclassified sequences</taxon>
        <taxon>metagenomes</taxon>
        <taxon>ecological metagenomes</taxon>
    </lineage>
</organism>
<gene>
    <name evidence="1" type="ORF">MNB_SV-3-1363</name>
</gene>
<reference evidence="1" key="1">
    <citation type="submission" date="2016-10" db="EMBL/GenBank/DDBJ databases">
        <authorList>
            <person name="de Groot N.N."/>
        </authorList>
    </citation>
    <scope>NUCLEOTIDE SEQUENCE</scope>
</reference>
<name>A0A1W1BUM2_9ZZZZ</name>
<dbReference type="EMBL" id="FPHI01000015">
    <property type="protein sequence ID" value="SFV57308.1"/>
    <property type="molecule type" value="Genomic_DNA"/>
</dbReference>
<proteinExistence type="predicted"/>
<accession>A0A1W1BUM2</accession>
<sequence length="38" mass="4273">MVLKSYQESLKGKGVKPLTAFILASILNKCVPNVKYYK</sequence>
<dbReference type="AlphaFoldDB" id="A0A1W1BUM2"/>
<evidence type="ECO:0000313" key="1">
    <source>
        <dbReference type="EMBL" id="SFV57308.1"/>
    </source>
</evidence>